<dbReference type="AlphaFoldDB" id="A0A502G0D6"/>
<comment type="caution">
    <text evidence="1">The sequence shown here is derived from an EMBL/GenBank/DDBJ whole genome shotgun (WGS) entry which is preliminary data.</text>
</comment>
<gene>
    <name evidence="1" type="ORF">EAH76_09070</name>
</gene>
<dbReference type="Gene3D" id="2.60.120.620">
    <property type="entry name" value="q2cbj1_9rhob like domain"/>
    <property type="match status" value="1"/>
</dbReference>
<reference evidence="1 2" key="1">
    <citation type="journal article" date="2019" name="Environ. Microbiol.">
        <title>Species interactions and distinct microbial communities in high Arctic permafrost affected cryosols are associated with the CH4 and CO2 gas fluxes.</title>
        <authorList>
            <person name="Altshuler I."/>
            <person name="Hamel J."/>
            <person name="Turney S."/>
            <person name="Magnuson E."/>
            <person name="Levesque R."/>
            <person name="Greer C."/>
            <person name="Whyte L.G."/>
        </authorList>
    </citation>
    <scope>NUCLEOTIDE SEQUENCE [LARGE SCALE GENOMIC DNA]</scope>
    <source>
        <strain evidence="1 2">E6.1</strain>
    </source>
</reference>
<dbReference type="Proteomes" id="UP000319931">
    <property type="component" value="Unassembled WGS sequence"/>
</dbReference>
<evidence type="ECO:0000313" key="2">
    <source>
        <dbReference type="Proteomes" id="UP000319931"/>
    </source>
</evidence>
<keyword evidence="2" id="KW-1185">Reference proteome</keyword>
<dbReference type="EMBL" id="RCZC01000002">
    <property type="protein sequence ID" value="TPG54766.1"/>
    <property type="molecule type" value="Genomic_DNA"/>
</dbReference>
<dbReference type="GO" id="GO:0016706">
    <property type="term" value="F:2-oxoglutarate-dependent dioxygenase activity"/>
    <property type="evidence" value="ECO:0007669"/>
    <property type="project" value="UniProtKB-ARBA"/>
</dbReference>
<name>A0A502G0D6_9SPHN</name>
<organism evidence="1 2">
    <name type="scientific">Sphingomonas glacialis</name>
    <dbReference type="NCBI Taxonomy" id="658225"/>
    <lineage>
        <taxon>Bacteria</taxon>
        <taxon>Pseudomonadati</taxon>
        <taxon>Pseudomonadota</taxon>
        <taxon>Alphaproteobacteria</taxon>
        <taxon>Sphingomonadales</taxon>
        <taxon>Sphingomonadaceae</taxon>
        <taxon>Sphingomonas</taxon>
    </lineage>
</organism>
<evidence type="ECO:0008006" key="3">
    <source>
        <dbReference type="Google" id="ProtNLM"/>
    </source>
</evidence>
<sequence length="304" mass="34758">MLASARRIAVRAPSYATYARERPGWVFLIVFGRLKWARWIERKLRTKPTLQTPLPASSDVDSPDADIVTRRLHSDGVCEGFSLSAATFEEIRTFANENCCSSRDADGMSFLPQDVAGANHERSNDILAGYYFSAVERSDAVNRLLVDPRLLAVARNYLGQHAKNIRVRLWWSFPARRFDDGDLRRAAQDRFHFDLNDWRTLKFFFYLTDVDEFSGPHLYIRGSHRHRGLRHQYTLFHGQERGDLESYYGLDMFTSITGPAGSGFSEDPFVFHTGTVARSSPRLILELEFGPYDPSPSYRYGVLG</sequence>
<protein>
    <recommendedName>
        <fullName evidence="3">Phytanoyl-CoA dioxygenase</fullName>
    </recommendedName>
</protein>
<accession>A0A502G0D6</accession>
<dbReference type="SUPFAM" id="SSF51197">
    <property type="entry name" value="Clavaminate synthase-like"/>
    <property type="match status" value="1"/>
</dbReference>
<dbReference type="OrthoDB" id="324927at2"/>
<dbReference type="InterPro" id="IPR008775">
    <property type="entry name" value="Phytyl_CoA_dOase-like"/>
</dbReference>
<dbReference type="Pfam" id="PF05721">
    <property type="entry name" value="PhyH"/>
    <property type="match status" value="1"/>
</dbReference>
<evidence type="ECO:0000313" key="1">
    <source>
        <dbReference type="EMBL" id="TPG54766.1"/>
    </source>
</evidence>
<proteinExistence type="predicted"/>